<accession>A0ABU7V591</accession>
<organism evidence="2 3">
    <name type="scientific">Microbacterium schleiferi</name>
    <dbReference type="NCBI Taxonomy" id="69362"/>
    <lineage>
        <taxon>Bacteria</taxon>
        <taxon>Bacillati</taxon>
        <taxon>Actinomycetota</taxon>
        <taxon>Actinomycetes</taxon>
        <taxon>Micrococcales</taxon>
        <taxon>Microbacteriaceae</taxon>
        <taxon>Microbacterium</taxon>
    </lineage>
</organism>
<evidence type="ECO:0000259" key="1">
    <source>
        <dbReference type="Pfam" id="PF03551"/>
    </source>
</evidence>
<dbReference type="EMBL" id="JAZHOV010000002">
    <property type="protein sequence ID" value="MEF2254318.1"/>
    <property type="molecule type" value="Genomic_DNA"/>
</dbReference>
<proteinExistence type="predicted"/>
<comment type="caution">
    <text evidence="2">The sequence shown here is derived from an EMBL/GenBank/DDBJ whole genome shotgun (WGS) entry which is preliminary data.</text>
</comment>
<evidence type="ECO:0000313" key="3">
    <source>
        <dbReference type="Proteomes" id="UP001351900"/>
    </source>
</evidence>
<dbReference type="PANTHER" id="PTHR33169">
    <property type="entry name" value="PADR-FAMILY TRANSCRIPTIONAL REGULATOR"/>
    <property type="match status" value="1"/>
</dbReference>
<evidence type="ECO:0000313" key="2">
    <source>
        <dbReference type="EMBL" id="MEF2254318.1"/>
    </source>
</evidence>
<dbReference type="InterPro" id="IPR036388">
    <property type="entry name" value="WH-like_DNA-bd_sf"/>
</dbReference>
<protein>
    <submittedName>
        <fullName evidence="2">PadR family transcriptional regulator</fullName>
    </submittedName>
</protein>
<reference evidence="2 3" key="1">
    <citation type="submission" date="2024-01" db="EMBL/GenBank/DDBJ databases">
        <title>the genome sequence of strain Microbacterium schleiferi NBRC 15075.</title>
        <authorList>
            <person name="Ding Y."/>
            <person name="Zhang G."/>
        </authorList>
    </citation>
    <scope>NUCLEOTIDE SEQUENCE [LARGE SCALE GENOMIC DNA]</scope>
    <source>
        <strain evidence="2 3">NBRC 15075</strain>
    </source>
</reference>
<dbReference type="InterPro" id="IPR036390">
    <property type="entry name" value="WH_DNA-bd_sf"/>
</dbReference>
<dbReference type="Gene3D" id="1.10.10.10">
    <property type="entry name" value="Winged helix-like DNA-binding domain superfamily/Winged helix DNA-binding domain"/>
    <property type="match status" value="1"/>
</dbReference>
<gene>
    <name evidence="2" type="ORF">V2V91_04095</name>
</gene>
<dbReference type="InterPro" id="IPR005149">
    <property type="entry name" value="Tscrpt_reg_PadR_N"/>
</dbReference>
<name>A0ABU7V591_9MICO</name>
<feature type="domain" description="Transcription regulator PadR N-terminal" evidence="1">
    <location>
        <begin position="17"/>
        <end position="90"/>
    </location>
</feature>
<dbReference type="PANTHER" id="PTHR33169:SF27">
    <property type="entry name" value="TRANSCRIPTIONAL REGULATOR PADR FAMILY PROTEIN"/>
    <property type="match status" value="1"/>
</dbReference>
<dbReference type="SUPFAM" id="SSF46785">
    <property type="entry name" value="Winged helix' DNA-binding domain"/>
    <property type="match status" value="1"/>
</dbReference>
<keyword evidence="3" id="KW-1185">Reference proteome</keyword>
<sequence length="207" mass="23689">MKPAHHTLTPIAIMAMALLREDDMHPYEMIRLLRHRRDDRMVAITNGTFYHTIARLQRAGLIDEVGSDRDGNRPERTTYTLLPAGAEAVRAWLRAELPRVDRPVEFRVALAEAHNLERSEVIELLRQRATELDADYAEHRTGLAAARADGVPEQYLIEVERQEALLTAETRWLHQTIDRLADPGYAWGGDPKPHETVYRAQREAARS</sequence>
<dbReference type="Proteomes" id="UP001351900">
    <property type="component" value="Unassembled WGS sequence"/>
</dbReference>
<dbReference type="RefSeq" id="WP_300592457.1">
    <property type="nucleotide sequence ID" value="NZ_JAZHOV010000002.1"/>
</dbReference>
<dbReference type="Pfam" id="PF03551">
    <property type="entry name" value="PadR"/>
    <property type="match status" value="1"/>
</dbReference>
<dbReference type="InterPro" id="IPR052509">
    <property type="entry name" value="Metal_resp_DNA-bind_regulator"/>
</dbReference>